<dbReference type="GO" id="GO:0016491">
    <property type="term" value="F:oxidoreductase activity"/>
    <property type="evidence" value="ECO:0007669"/>
    <property type="project" value="InterPro"/>
</dbReference>
<proteinExistence type="predicted"/>
<organism evidence="2">
    <name type="scientific">Baileyella intestinalis</name>
    <dbReference type="NCBI Taxonomy" id="2606709"/>
    <lineage>
        <taxon>Bacteria</taxon>
        <taxon>Bacillati</taxon>
        <taxon>Bacillota</taxon>
        <taxon>Clostridia</taxon>
        <taxon>Peptostreptococcales</taxon>
        <taxon>Anaerovoracaceae</taxon>
        <taxon>Baileyella</taxon>
    </lineage>
</organism>
<dbReference type="CDD" id="cd02062">
    <property type="entry name" value="Nitro_FMN_reductase"/>
    <property type="match status" value="1"/>
</dbReference>
<dbReference type="Gene3D" id="3.40.109.10">
    <property type="entry name" value="NADH Oxidase"/>
    <property type="match status" value="1"/>
</dbReference>
<evidence type="ECO:0000313" key="2">
    <source>
        <dbReference type="EMBL" id="MST68527.1"/>
    </source>
</evidence>
<sequence>MEYIEYFEEIKKHQSCRDFTEQAVGADELKELQEYFHRCRRLIPDLKMEMLVYNGTAADKIGRAAGYNGFLVSAPNYLLLFSDTGDHWLENAGFVGEALTLKLTQLGIDSCWMTINDGSAIKEALVPDTDKEIGVLIAFGYKAKEEKLARLDIKSPSNVKMHKRTGPYAAPKIELSDLLYDKKWGKPVNVDLIYRDLKEPLLALGVSQSFFNRQPYRVIMDDDIISLVAVPDEMTSDSDIRLGHGIAMFNFQAVLAAHRPADTQWKFDAPDRDLGLPEDVKFVAWCAI</sequence>
<dbReference type="SUPFAM" id="SSF55469">
    <property type="entry name" value="FMN-dependent nitroreductase-like"/>
    <property type="match status" value="1"/>
</dbReference>
<dbReference type="AlphaFoldDB" id="A0A6A8MAZ6"/>
<dbReference type="EMBL" id="VUNB01000002">
    <property type="protein sequence ID" value="MST68527.1"/>
    <property type="molecule type" value="Genomic_DNA"/>
</dbReference>
<protein>
    <recommendedName>
        <fullName evidence="1">Putative nitroreductase TM1586 domain-containing protein</fullName>
    </recommendedName>
</protein>
<name>A0A6A8MAZ6_9FIRM</name>
<reference evidence="2" key="1">
    <citation type="submission" date="2019-09" db="EMBL/GenBank/DDBJ databases">
        <title>In-depth cultivation of the pig gut microbiome towards novel bacterial diversity and tailored functional studies.</title>
        <authorList>
            <person name="Wylensek D."/>
            <person name="Hitch T.C.A."/>
            <person name="Clavel T."/>
        </authorList>
    </citation>
    <scope>NUCLEOTIDE SEQUENCE</scope>
    <source>
        <strain evidence="2">RF-744-FAT-WT-3</strain>
    </source>
</reference>
<evidence type="ECO:0000259" key="1">
    <source>
        <dbReference type="Pfam" id="PF14512"/>
    </source>
</evidence>
<feature type="domain" description="Putative nitroreductase TM1586" evidence="1">
    <location>
        <begin position="7"/>
        <end position="225"/>
    </location>
</feature>
<dbReference type="Pfam" id="PF14512">
    <property type="entry name" value="TM1586_NiRdase"/>
    <property type="match status" value="1"/>
</dbReference>
<gene>
    <name evidence="2" type="ORF">FYJ66_02835</name>
</gene>
<comment type="caution">
    <text evidence="2">The sequence shown here is derived from an EMBL/GenBank/DDBJ whole genome shotgun (WGS) entry which is preliminary data.</text>
</comment>
<dbReference type="RefSeq" id="WP_154571999.1">
    <property type="nucleotide sequence ID" value="NZ_DBEZJY010000030.1"/>
</dbReference>
<dbReference type="InterPro" id="IPR000415">
    <property type="entry name" value="Nitroreductase-like"/>
</dbReference>
<dbReference type="InterPro" id="IPR029478">
    <property type="entry name" value="TM1586_NiRdase"/>
</dbReference>
<accession>A0A6A8MAZ6</accession>